<proteinExistence type="inferred from homology"/>
<dbReference type="EMBL" id="BARW01037855">
    <property type="protein sequence ID" value="GAJ18634.1"/>
    <property type="molecule type" value="Genomic_DNA"/>
</dbReference>
<dbReference type="Gene3D" id="3.30.1640.10">
    <property type="entry name" value="mini-chromosome maintenance (MCM) complex, chain A, domain 1"/>
    <property type="match status" value="1"/>
</dbReference>
<gene>
    <name evidence="5" type="ORF">S12H4_58320</name>
</gene>
<evidence type="ECO:0000256" key="2">
    <source>
        <dbReference type="ARBA" id="ARBA00022705"/>
    </source>
</evidence>
<sequence>MSQIEDQMLMRIERFYKAYYKEAIVELSNAYPDKRSLYINFFDLGNFDANIADLLLEEPDEILPLLITTLREFDIGTGVQLEKAHPCITNLPILRKVKIRNIRNEDIDTLISIDGLVLKATEVRPKLLEAIFECPFCHHLFSVAQTGFK</sequence>
<dbReference type="InterPro" id="IPR033762">
    <property type="entry name" value="MCM_OB"/>
</dbReference>
<dbReference type="PANTHER" id="PTHR11630:SF66">
    <property type="entry name" value="DNA REPLICATION LICENSING FACTOR MCM4"/>
    <property type="match status" value="1"/>
</dbReference>
<evidence type="ECO:0000313" key="5">
    <source>
        <dbReference type="EMBL" id="GAJ18634.1"/>
    </source>
</evidence>
<dbReference type="GO" id="GO:0006260">
    <property type="term" value="P:DNA replication"/>
    <property type="evidence" value="ECO:0007669"/>
    <property type="project" value="UniProtKB-KW"/>
</dbReference>
<reference evidence="5" key="1">
    <citation type="journal article" date="2014" name="Front. Microbiol.">
        <title>High frequency of phylogenetically diverse reductive dehalogenase-homologous genes in deep subseafloor sedimentary metagenomes.</title>
        <authorList>
            <person name="Kawai M."/>
            <person name="Futagami T."/>
            <person name="Toyoda A."/>
            <person name="Takaki Y."/>
            <person name="Nishi S."/>
            <person name="Hori S."/>
            <person name="Arai W."/>
            <person name="Tsubouchi T."/>
            <person name="Morono Y."/>
            <person name="Uchiyama I."/>
            <person name="Ito T."/>
            <person name="Fujiyama A."/>
            <person name="Inagaki F."/>
            <person name="Takami H."/>
        </authorList>
    </citation>
    <scope>NUCLEOTIDE SEQUENCE</scope>
    <source>
        <strain evidence="5">Expedition CK06-06</strain>
    </source>
</reference>
<comment type="similarity">
    <text evidence="1">Belongs to the MCM family.</text>
</comment>
<evidence type="ECO:0000259" key="4">
    <source>
        <dbReference type="Pfam" id="PF17207"/>
    </source>
</evidence>
<dbReference type="GO" id="GO:0017116">
    <property type="term" value="F:single-stranded DNA helicase activity"/>
    <property type="evidence" value="ECO:0007669"/>
    <property type="project" value="TreeGrafter"/>
</dbReference>
<dbReference type="Gene3D" id="2.40.50.140">
    <property type="entry name" value="Nucleic acid-binding proteins"/>
    <property type="match status" value="1"/>
</dbReference>
<dbReference type="InterPro" id="IPR031327">
    <property type="entry name" value="MCM"/>
</dbReference>
<dbReference type="AlphaFoldDB" id="X1UM82"/>
<dbReference type="SUPFAM" id="SSF50249">
    <property type="entry name" value="Nucleic acid-binding proteins"/>
    <property type="match status" value="1"/>
</dbReference>
<name>X1UM82_9ZZZZ</name>
<feature type="domain" description="MCM OB" evidence="4">
    <location>
        <begin position="98"/>
        <end position="142"/>
    </location>
</feature>
<dbReference type="InterPro" id="IPR027925">
    <property type="entry name" value="MCM_N"/>
</dbReference>
<feature type="non-terminal residue" evidence="5">
    <location>
        <position position="149"/>
    </location>
</feature>
<comment type="caution">
    <text evidence="5">The sequence shown here is derived from an EMBL/GenBank/DDBJ whole genome shotgun (WGS) entry which is preliminary data.</text>
</comment>
<evidence type="ECO:0000256" key="1">
    <source>
        <dbReference type="ARBA" id="ARBA00008010"/>
    </source>
</evidence>
<dbReference type="Pfam" id="PF14551">
    <property type="entry name" value="MCM_N"/>
    <property type="match status" value="1"/>
</dbReference>
<keyword evidence="2" id="KW-0235">DNA replication</keyword>
<accession>X1UM82</accession>
<dbReference type="PANTHER" id="PTHR11630">
    <property type="entry name" value="DNA REPLICATION LICENSING FACTOR MCM FAMILY MEMBER"/>
    <property type="match status" value="1"/>
</dbReference>
<evidence type="ECO:0000259" key="3">
    <source>
        <dbReference type="Pfam" id="PF14551"/>
    </source>
</evidence>
<dbReference type="InterPro" id="IPR012340">
    <property type="entry name" value="NA-bd_OB-fold"/>
</dbReference>
<protein>
    <recommendedName>
        <fullName evidence="6">MCM OB domain-containing protein</fullName>
    </recommendedName>
</protein>
<dbReference type="Pfam" id="PF17207">
    <property type="entry name" value="MCM_OB"/>
    <property type="match status" value="1"/>
</dbReference>
<dbReference type="GO" id="GO:0003697">
    <property type="term" value="F:single-stranded DNA binding"/>
    <property type="evidence" value="ECO:0007669"/>
    <property type="project" value="TreeGrafter"/>
</dbReference>
<evidence type="ECO:0008006" key="6">
    <source>
        <dbReference type="Google" id="ProtNLM"/>
    </source>
</evidence>
<dbReference type="GO" id="GO:0005524">
    <property type="term" value="F:ATP binding"/>
    <property type="evidence" value="ECO:0007669"/>
    <property type="project" value="InterPro"/>
</dbReference>
<dbReference type="GO" id="GO:0042555">
    <property type="term" value="C:MCM complex"/>
    <property type="evidence" value="ECO:0007669"/>
    <property type="project" value="TreeGrafter"/>
</dbReference>
<organism evidence="5">
    <name type="scientific">marine sediment metagenome</name>
    <dbReference type="NCBI Taxonomy" id="412755"/>
    <lineage>
        <taxon>unclassified sequences</taxon>
        <taxon>metagenomes</taxon>
        <taxon>ecological metagenomes</taxon>
    </lineage>
</organism>
<feature type="domain" description="MCM N-terminal" evidence="3">
    <location>
        <begin position="17"/>
        <end position="73"/>
    </location>
</feature>